<protein>
    <submittedName>
        <fullName evidence="2">Uncharacterized protein</fullName>
    </submittedName>
</protein>
<gene>
    <name evidence="2" type="ORF">CVT26_010633</name>
</gene>
<sequence>MVVETMPTIPLKKKKENEQDKQKTHEANLQIFRLLTALLGALPDKPEDVEQDRIGQAYRDGLAAEDKQKLELSRALANIAIQACPGVIAITVRPCDVGLSIIAVEQRCPPSSDVDRPIHKSLFARVINVLSIQNPLRDHETSFNDELDIKCIEPPPGLEEAATDEQTLAYLASRRYRLPGKKRNIRQHLWIIRRLLVSKSQSGALKSTLLKIYVIASCFLRMKTRYNHMMSVPFMESLLHIDKFTYDPSVLEEESQADRDFLNFLKDLKAKTNIVTVLDHTHTHLYTGATSMAFHKLLCDLLKEFNRAVHDLSAADADLRKEPCTTFAESSEKFSDALSRALHIGHGLHLLSKSTGLERHLKAIEEHLLNYLAQPVHLASIYMIGDPSQNGGDQNGGDQNGGDQNGGDQNGGDQNGDHQDGDHQDGGNQSGGNQKGGKENDDMELKSLRLPLLEAARAAAEHQGKAAGPGGVAMPQNIRLSRTTPVSKTYMNWIGLLTNHFESVDLLVDFIERHRTPDITIDFLVAPLADQTLPPLNIFFNKILPVDNQGPVSKVINDQHKKTRAHLASAIMADVEAVKKARRFLKRATMSYSSGKVVEATEHLIKAKNALEKPRQVDSGAAKSHGANKDKRVVNKWFANDDKKQKEKEKARKAFQKRFSEEVAEDGIKVPQDVVVYWTLPFVPAQIDRVHALLQKELGSPTNLAMLDELVCLYETISFYSDLIDYCTGSKPFGGTLHCEAVLCSLLPNTIAAQLGPLSPKLKEIQKKIAGFSRIIGISKRCCPVCWKLLEVLTYDNAQVRYVVAGFHSEFSACSLPPWLAKLAVEHLVDFFGNSLRPLLIKLAINEPVRGRKESSGSQISTTHKRSLFTLDLGSLLAWTTSRFSQSDKGSMSGGSK</sequence>
<feature type="region of interest" description="Disordered" evidence="1">
    <location>
        <begin position="384"/>
        <end position="441"/>
    </location>
</feature>
<reference evidence="2 3" key="1">
    <citation type="journal article" date="2018" name="Evol. Lett.">
        <title>Horizontal gene cluster transfer increased hallucinogenic mushroom diversity.</title>
        <authorList>
            <person name="Reynolds H.T."/>
            <person name="Vijayakumar V."/>
            <person name="Gluck-Thaler E."/>
            <person name="Korotkin H.B."/>
            <person name="Matheny P.B."/>
            <person name="Slot J.C."/>
        </authorList>
    </citation>
    <scope>NUCLEOTIDE SEQUENCE [LARGE SCALE GENOMIC DNA]</scope>
    <source>
        <strain evidence="2 3">SRW20</strain>
    </source>
</reference>
<proteinExistence type="predicted"/>
<feature type="compositionally biased region" description="Gly residues" evidence="1">
    <location>
        <begin position="393"/>
        <end position="414"/>
    </location>
</feature>
<dbReference type="STRING" id="231916.A0A409Y0Z1"/>
<keyword evidence="3" id="KW-1185">Reference proteome</keyword>
<accession>A0A409Y0Z1</accession>
<dbReference type="Proteomes" id="UP000284706">
    <property type="component" value="Unassembled WGS sequence"/>
</dbReference>
<feature type="compositionally biased region" description="Basic and acidic residues" evidence="1">
    <location>
        <begin position="415"/>
        <end position="425"/>
    </location>
</feature>
<evidence type="ECO:0000313" key="2">
    <source>
        <dbReference type="EMBL" id="PPQ96651.1"/>
    </source>
</evidence>
<dbReference type="AlphaFoldDB" id="A0A409Y0Z1"/>
<dbReference type="EMBL" id="NHYE01001340">
    <property type="protein sequence ID" value="PPQ96651.1"/>
    <property type="molecule type" value="Genomic_DNA"/>
</dbReference>
<evidence type="ECO:0000256" key="1">
    <source>
        <dbReference type="SAM" id="MobiDB-lite"/>
    </source>
</evidence>
<name>A0A409Y0Z1_9AGAR</name>
<feature type="region of interest" description="Disordered" evidence="1">
    <location>
        <begin position="1"/>
        <end position="23"/>
    </location>
</feature>
<dbReference type="InParanoid" id="A0A409Y0Z1"/>
<comment type="caution">
    <text evidence="2">The sequence shown here is derived from an EMBL/GenBank/DDBJ whole genome shotgun (WGS) entry which is preliminary data.</text>
</comment>
<evidence type="ECO:0000313" key="3">
    <source>
        <dbReference type="Proteomes" id="UP000284706"/>
    </source>
</evidence>
<organism evidence="2 3">
    <name type="scientific">Gymnopilus dilepis</name>
    <dbReference type="NCBI Taxonomy" id="231916"/>
    <lineage>
        <taxon>Eukaryota</taxon>
        <taxon>Fungi</taxon>
        <taxon>Dikarya</taxon>
        <taxon>Basidiomycota</taxon>
        <taxon>Agaricomycotina</taxon>
        <taxon>Agaricomycetes</taxon>
        <taxon>Agaricomycetidae</taxon>
        <taxon>Agaricales</taxon>
        <taxon>Agaricineae</taxon>
        <taxon>Hymenogastraceae</taxon>
        <taxon>Gymnopilus</taxon>
    </lineage>
</organism>
<dbReference type="OrthoDB" id="3032033at2759"/>